<evidence type="ECO:0000256" key="1">
    <source>
        <dbReference type="SAM" id="SignalP"/>
    </source>
</evidence>
<dbReference type="Gene3D" id="2.120.10.30">
    <property type="entry name" value="TolB, C-terminal domain"/>
    <property type="match status" value="1"/>
</dbReference>
<gene>
    <name evidence="2" type="ORF">HMPREF2137_10735</name>
</gene>
<protein>
    <recommendedName>
        <fullName evidence="4">Protein TolB</fullName>
    </recommendedName>
</protein>
<sequence length="306" mass="33446">MKRKMLLICFICLPFIGQAQVLKVGSMKKIDLPNGPTKSVVGLSPVGDYILLSTASNNGLVKFDLSTGKTQELTSRKGTGFNVKISNDGKQVLYPESSYSKNNLRRVSLNAIDLSTGKTRQLVKPSRNLQGFSIGGATVSVVNDNKQQLTRLQPNAIKRFEMPTLSIKNRQLLITKGGKTQVFSPNGKQFSYIWPSVSPDGTKALYYVCGVGAFVCDMNGSNLKSLGTLRAPRWYNNDVIIGMNDQDDGEYVYASSIVAKSLSGQEQVLTDDSVIAMYPYATLKGDKIVFSTPAGEVYMIDININN</sequence>
<dbReference type="Proteomes" id="UP000029556">
    <property type="component" value="Unassembled WGS sequence"/>
</dbReference>
<reference evidence="2 3" key="1">
    <citation type="submission" date="2014-07" db="EMBL/GenBank/DDBJ databases">
        <authorList>
            <person name="McCorrison J."/>
            <person name="Sanka R."/>
            <person name="Torralba M."/>
            <person name="Gillis M."/>
            <person name="Haft D.H."/>
            <person name="Methe B."/>
            <person name="Sutton G."/>
            <person name="Nelson K.E."/>
        </authorList>
    </citation>
    <scope>NUCLEOTIDE SEQUENCE [LARGE SCALE GENOMIC DNA]</scope>
    <source>
        <strain evidence="2 3">DNF00853</strain>
    </source>
</reference>
<organism evidence="2 3">
    <name type="scientific">Hoylesella buccalis DNF00853</name>
    <dbReference type="NCBI Taxonomy" id="1401074"/>
    <lineage>
        <taxon>Bacteria</taxon>
        <taxon>Pseudomonadati</taxon>
        <taxon>Bacteroidota</taxon>
        <taxon>Bacteroidia</taxon>
        <taxon>Bacteroidales</taxon>
        <taxon>Prevotellaceae</taxon>
        <taxon>Hoylesella</taxon>
    </lineage>
</organism>
<dbReference type="RefSeq" id="WP_036874321.1">
    <property type="nucleotide sequence ID" value="NZ_JRNN01000081.1"/>
</dbReference>
<dbReference type="InterPro" id="IPR011042">
    <property type="entry name" value="6-blade_b-propeller_TolB-like"/>
</dbReference>
<accession>A0A095ZH16</accession>
<feature type="signal peptide" evidence="1">
    <location>
        <begin position="1"/>
        <end position="19"/>
    </location>
</feature>
<feature type="chain" id="PRO_5001923609" description="Protein TolB" evidence="1">
    <location>
        <begin position="20"/>
        <end position="306"/>
    </location>
</feature>
<dbReference type="PANTHER" id="PTHR36842">
    <property type="entry name" value="PROTEIN TOLB HOMOLOG"/>
    <property type="match status" value="1"/>
</dbReference>
<keyword evidence="1" id="KW-0732">Signal</keyword>
<evidence type="ECO:0000313" key="2">
    <source>
        <dbReference type="EMBL" id="KGF33651.1"/>
    </source>
</evidence>
<dbReference type="SUPFAM" id="SSF69304">
    <property type="entry name" value="Tricorn protease N-terminal domain"/>
    <property type="match status" value="1"/>
</dbReference>
<proteinExistence type="predicted"/>
<name>A0A095ZH16_9BACT</name>
<evidence type="ECO:0008006" key="4">
    <source>
        <dbReference type="Google" id="ProtNLM"/>
    </source>
</evidence>
<dbReference type="PANTHER" id="PTHR36842:SF1">
    <property type="entry name" value="PROTEIN TOLB"/>
    <property type="match status" value="1"/>
</dbReference>
<comment type="caution">
    <text evidence="2">The sequence shown here is derived from an EMBL/GenBank/DDBJ whole genome shotgun (WGS) entry which is preliminary data.</text>
</comment>
<dbReference type="EMBL" id="JRNN01000081">
    <property type="protein sequence ID" value="KGF33651.1"/>
    <property type="molecule type" value="Genomic_DNA"/>
</dbReference>
<evidence type="ECO:0000313" key="3">
    <source>
        <dbReference type="Proteomes" id="UP000029556"/>
    </source>
</evidence>
<dbReference type="AlphaFoldDB" id="A0A095ZH16"/>
<dbReference type="OrthoDB" id="1075535at2"/>